<evidence type="ECO:0000256" key="5">
    <source>
        <dbReference type="ARBA" id="ARBA00023136"/>
    </source>
</evidence>
<evidence type="ECO:0000313" key="7">
    <source>
        <dbReference type="EMBL" id="TDU91673.1"/>
    </source>
</evidence>
<dbReference type="InterPro" id="IPR012902">
    <property type="entry name" value="N_methyl_site"/>
</dbReference>
<dbReference type="PRINTS" id="PR00813">
    <property type="entry name" value="BCTERIALGSPG"/>
</dbReference>
<keyword evidence="8" id="KW-1185">Reference proteome</keyword>
<feature type="transmembrane region" description="Helical" evidence="6">
    <location>
        <begin position="20"/>
        <end position="41"/>
    </location>
</feature>
<dbReference type="OrthoDB" id="3826845at2"/>
<sequence length="116" mass="11911">MLQQLRTARKNESGFTLIELLIVIVILGVLSGIVVFAVGGITDRGEAAACKSEVKTIAVAEEAYYAKNNPGSYTDLAGLVTAKLLRPGTPKYVLSASATDGSLTLVASPPAGCTAA</sequence>
<protein>
    <submittedName>
        <fullName evidence="7">General secretion pathway protein G</fullName>
    </submittedName>
</protein>
<gene>
    <name evidence="7" type="ORF">EV138_5284</name>
</gene>
<evidence type="ECO:0000256" key="4">
    <source>
        <dbReference type="ARBA" id="ARBA00022989"/>
    </source>
</evidence>
<keyword evidence="4 6" id="KW-1133">Transmembrane helix</keyword>
<dbReference type="RefSeq" id="WP_133981381.1">
    <property type="nucleotide sequence ID" value="NZ_SOCE01000001.1"/>
</dbReference>
<dbReference type="Proteomes" id="UP000295151">
    <property type="component" value="Unassembled WGS sequence"/>
</dbReference>
<reference evidence="7 8" key="1">
    <citation type="submission" date="2019-03" db="EMBL/GenBank/DDBJ databases">
        <title>Genomic Encyclopedia of Type Strains, Phase III (KMG-III): the genomes of soil and plant-associated and newly described type strains.</title>
        <authorList>
            <person name="Whitman W."/>
        </authorList>
    </citation>
    <scope>NUCLEOTIDE SEQUENCE [LARGE SCALE GENOMIC DNA]</scope>
    <source>
        <strain evidence="7 8">VKM Ac-2575</strain>
    </source>
</reference>
<keyword evidence="3 6" id="KW-0812">Transmembrane</keyword>
<dbReference type="AlphaFoldDB" id="A0A4V3FKV5"/>
<accession>A0A4V3FKV5</accession>
<dbReference type="GO" id="GO:0015628">
    <property type="term" value="P:protein secretion by the type II secretion system"/>
    <property type="evidence" value="ECO:0007669"/>
    <property type="project" value="InterPro"/>
</dbReference>
<comment type="subcellular location">
    <subcellularLocation>
        <location evidence="1">Membrane</location>
        <topology evidence="1">Single-pass membrane protein</topology>
    </subcellularLocation>
</comment>
<dbReference type="PANTHER" id="PTHR30093:SF44">
    <property type="entry name" value="TYPE II SECRETION SYSTEM CORE PROTEIN G"/>
    <property type="match status" value="1"/>
</dbReference>
<dbReference type="GO" id="GO:0016020">
    <property type="term" value="C:membrane"/>
    <property type="evidence" value="ECO:0007669"/>
    <property type="project" value="UniProtKB-SubCell"/>
</dbReference>
<comment type="caution">
    <text evidence="7">The sequence shown here is derived from an EMBL/GenBank/DDBJ whole genome shotgun (WGS) entry which is preliminary data.</text>
</comment>
<dbReference type="InterPro" id="IPR000983">
    <property type="entry name" value="Bac_GSPG_pilin"/>
</dbReference>
<evidence type="ECO:0000256" key="6">
    <source>
        <dbReference type="SAM" id="Phobius"/>
    </source>
</evidence>
<evidence type="ECO:0000313" key="8">
    <source>
        <dbReference type="Proteomes" id="UP000295151"/>
    </source>
</evidence>
<evidence type="ECO:0000256" key="2">
    <source>
        <dbReference type="ARBA" id="ARBA00022481"/>
    </source>
</evidence>
<dbReference type="InterPro" id="IPR045584">
    <property type="entry name" value="Pilin-like"/>
</dbReference>
<organism evidence="7 8">
    <name type="scientific">Kribbella voronezhensis</name>
    <dbReference type="NCBI Taxonomy" id="2512212"/>
    <lineage>
        <taxon>Bacteria</taxon>
        <taxon>Bacillati</taxon>
        <taxon>Actinomycetota</taxon>
        <taxon>Actinomycetes</taxon>
        <taxon>Propionibacteriales</taxon>
        <taxon>Kribbellaceae</taxon>
        <taxon>Kribbella</taxon>
    </lineage>
</organism>
<dbReference type="Gene3D" id="3.30.700.10">
    <property type="entry name" value="Glycoprotein, Type 4 Pilin"/>
    <property type="match status" value="1"/>
</dbReference>
<proteinExistence type="predicted"/>
<evidence type="ECO:0000256" key="1">
    <source>
        <dbReference type="ARBA" id="ARBA00004167"/>
    </source>
</evidence>
<dbReference type="EMBL" id="SOCE01000001">
    <property type="protein sequence ID" value="TDU91673.1"/>
    <property type="molecule type" value="Genomic_DNA"/>
</dbReference>
<dbReference type="SUPFAM" id="SSF54523">
    <property type="entry name" value="Pili subunits"/>
    <property type="match status" value="1"/>
</dbReference>
<dbReference type="Pfam" id="PF07963">
    <property type="entry name" value="N_methyl"/>
    <property type="match status" value="1"/>
</dbReference>
<dbReference type="NCBIfam" id="TIGR02532">
    <property type="entry name" value="IV_pilin_GFxxxE"/>
    <property type="match status" value="1"/>
</dbReference>
<dbReference type="GO" id="GO:0015627">
    <property type="term" value="C:type II protein secretion system complex"/>
    <property type="evidence" value="ECO:0007669"/>
    <property type="project" value="InterPro"/>
</dbReference>
<keyword evidence="2" id="KW-0488">Methylation</keyword>
<dbReference type="PROSITE" id="PS00409">
    <property type="entry name" value="PROKAR_NTER_METHYL"/>
    <property type="match status" value="1"/>
</dbReference>
<dbReference type="PANTHER" id="PTHR30093">
    <property type="entry name" value="GENERAL SECRETION PATHWAY PROTEIN G"/>
    <property type="match status" value="1"/>
</dbReference>
<name>A0A4V3FKV5_9ACTN</name>
<keyword evidence="5 6" id="KW-0472">Membrane</keyword>
<evidence type="ECO:0000256" key="3">
    <source>
        <dbReference type="ARBA" id="ARBA00022692"/>
    </source>
</evidence>